<keyword evidence="12" id="KW-0175">Coiled coil</keyword>
<dbReference type="GO" id="GO:0005886">
    <property type="term" value="C:plasma membrane"/>
    <property type="evidence" value="ECO:0007669"/>
    <property type="project" value="TreeGrafter"/>
</dbReference>
<keyword evidence="7" id="KW-0418">Kinase</keyword>
<dbReference type="InterPro" id="IPR005467">
    <property type="entry name" value="His_kinase_dom"/>
</dbReference>
<evidence type="ECO:0000259" key="13">
    <source>
        <dbReference type="PROSITE" id="PS50109"/>
    </source>
</evidence>
<dbReference type="CDD" id="cd17546">
    <property type="entry name" value="REC_hyHK_CKI1_RcsC-like"/>
    <property type="match status" value="1"/>
</dbReference>
<feature type="domain" description="Response regulatory" evidence="14">
    <location>
        <begin position="667"/>
        <end position="788"/>
    </location>
</feature>
<dbReference type="SUPFAM" id="SSF47384">
    <property type="entry name" value="Homodimeric domain of signal transducing histidine kinase"/>
    <property type="match status" value="1"/>
</dbReference>
<dbReference type="SMART" id="SM00387">
    <property type="entry name" value="HATPase_c"/>
    <property type="match status" value="1"/>
</dbReference>
<dbReference type="PROSITE" id="PS50110">
    <property type="entry name" value="RESPONSE_REGULATORY"/>
    <property type="match status" value="1"/>
</dbReference>
<dbReference type="Gene3D" id="3.40.50.2300">
    <property type="match status" value="1"/>
</dbReference>
<organism evidence="15 16">
    <name type="scientific">Blautia producta</name>
    <dbReference type="NCBI Taxonomy" id="33035"/>
    <lineage>
        <taxon>Bacteria</taxon>
        <taxon>Bacillati</taxon>
        <taxon>Bacillota</taxon>
        <taxon>Clostridia</taxon>
        <taxon>Lachnospirales</taxon>
        <taxon>Lachnospiraceae</taxon>
        <taxon>Blautia</taxon>
    </lineage>
</organism>
<dbReference type="Pfam" id="PF00072">
    <property type="entry name" value="Response_reg"/>
    <property type="match status" value="1"/>
</dbReference>
<accession>A0A7G5N067</accession>
<dbReference type="Proteomes" id="UP000515789">
    <property type="component" value="Chromosome"/>
</dbReference>
<name>A0A7G5N067_9FIRM</name>
<evidence type="ECO:0000256" key="5">
    <source>
        <dbReference type="ARBA" id="ARBA00022553"/>
    </source>
</evidence>
<evidence type="ECO:0000256" key="12">
    <source>
        <dbReference type="SAM" id="Coils"/>
    </source>
</evidence>
<dbReference type="SUPFAM" id="SSF55874">
    <property type="entry name" value="ATPase domain of HSP90 chaperone/DNA topoisomerase II/histidine kinase"/>
    <property type="match status" value="1"/>
</dbReference>
<dbReference type="InterPro" id="IPR036097">
    <property type="entry name" value="HisK_dim/P_sf"/>
</dbReference>
<evidence type="ECO:0000259" key="14">
    <source>
        <dbReference type="PROSITE" id="PS50110"/>
    </source>
</evidence>
<keyword evidence="6" id="KW-0808">Transferase</keyword>
<evidence type="ECO:0000313" key="15">
    <source>
        <dbReference type="EMBL" id="QMW80260.1"/>
    </source>
</evidence>
<evidence type="ECO:0000256" key="1">
    <source>
        <dbReference type="ARBA" id="ARBA00000085"/>
    </source>
</evidence>
<dbReference type="EC" id="2.7.13.3" evidence="3"/>
<dbReference type="InterPro" id="IPR036890">
    <property type="entry name" value="HATPase_C_sf"/>
</dbReference>
<evidence type="ECO:0000256" key="4">
    <source>
        <dbReference type="ARBA" id="ARBA00018672"/>
    </source>
</evidence>
<evidence type="ECO:0000256" key="7">
    <source>
        <dbReference type="ARBA" id="ARBA00022777"/>
    </source>
</evidence>
<evidence type="ECO:0000256" key="10">
    <source>
        <dbReference type="ARBA" id="ARBA00074306"/>
    </source>
</evidence>
<dbReference type="SMART" id="SM00388">
    <property type="entry name" value="HisKA"/>
    <property type="match status" value="1"/>
</dbReference>
<comment type="function">
    <text evidence="9">May play the central regulatory role in sporulation. It may be an element of the effector pathway responsible for the activation of sporulation genes in response to nutritional stress. Spo0A may act in concert with spo0H (a sigma factor) to control the expression of some genes that are critical to the sporulation process.</text>
</comment>
<gene>
    <name evidence="15" type="ORF">E5259_23225</name>
</gene>
<dbReference type="GeneID" id="75054306"/>
<dbReference type="RefSeq" id="WP_018595085.1">
    <property type="nucleotide sequence ID" value="NZ_AP031416.1"/>
</dbReference>
<dbReference type="AlphaFoldDB" id="A0A7G5N067"/>
<dbReference type="EMBL" id="CP039126">
    <property type="protein sequence ID" value="QMW80260.1"/>
    <property type="molecule type" value="Genomic_DNA"/>
</dbReference>
<reference evidence="15 16" key="1">
    <citation type="submission" date="2019-04" db="EMBL/GenBank/DDBJ databases">
        <authorList>
            <person name="Schori C."/>
            <person name="Ahrens C."/>
        </authorList>
    </citation>
    <scope>NUCLEOTIDE SEQUENCE [LARGE SCALE GENOMIC DNA]</scope>
    <source>
        <strain evidence="15 16">DSM 2950</strain>
    </source>
</reference>
<feature type="modified residue" description="4-aspartylphosphate" evidence="11">
    <location>
        <position position="719"/>
    </location>
</feature>
<protein>
    <recommendedName>
        <fullName evidence="10">Circadian input-output histidine kinase CikA</fullName>
        <ecNumber evidence="3">2.7.13.3</ecNumber>
    </recommendedName>
    <alternativeName>
        <fullName evidence="4">Stage 0 sporulation protein A homolog</fullName>
    </alternativeName>
</protein>
<evidence type="ECO:0000256" key="9">
    <source>
        <dbReference type="ARBA" id="ARBA00024867"/>
    </source>
</evidence>
<dbReference type="Gene3D" id="1.10.287.130">
    <property type="match status" value="1"/>
</dbReference>
<comment type="catalytic activity">
    <reaction evidence="1">
        <text>ATP + protein L-histidine = ADP + protein N-phospho-L-histidine.</text>
        <dbReference type="EC" id="2.7.13.3"/>
    </reaction>
</comment>
<dbReference type="PANTHER" id="PTHR43047">
    <property type="entry name" value="TWO-COMPONENT HISTIDINE PROTEIN KINASE"/>
    <property type="match status" value="1"/>
</dbReference>
<dbReference type="InterPro" id="IPR003594">
    <property type="entry name" value="HATPase_dom"/>
</dbReference>
<dbReference type="PROSITE" id="PS50109">
    <property type="entry name" value="HIS_KIN"/>
    <property type="match status" value="1"/>
</dbReference>
<dbReference type="Pfam" id="PF02518">
    <property type="entry name" value="HATPase_c"/>
    <property type="match status" value="1"/>
</dbReference>
<dbReference type="CDD" id="cd16922">
    <property type="entry name" value="HATPase_EvgS-ArcB-TorS-like"/>
    <property type="match status" value="1"/>
</dbReference>
<feature type="domain" description="Histidine kinase" evidence="13">
    <location>
        <begin position="420"/>
        <end position="644"/>
    </location>
</feature>
<dbReference type="CDD" id="cd00082">
    <property type="entry name" value="HisKA"/>
    <property type="match status" value="1"/>
</dbReference>
<evidence type="ECO:0000313" key="16">
    <source>
        <dbReference type="Proteomes" id="UP000515789"/>
    </source>
</evidence>
<comment type="similarity">
    <text evidence="2">In the N-terminal section; belongs to the phytochrome family.</text>
</comment>
<dbReference type="SMART" id="SM00448">
    <property type="entry name" value="REC"/>
    <property type="match status" value="1"/>
</dbReference>
<dbReference type="InterPro" id="IPR003661">
    <property type="entry name" value="HisK_dim/P_dom"/>
</dbReference>
<dbReference type="Gene3D" id="3.30.565.10">
    <property type="entry name" value="Histidine kinase-like ATPase, C-terminal domain"/>
    <property type="match status" value="1"/>
</dbReference>
<dbReference type="InterPro" id="IPR011006">
    <property type="entry name" value="CheY-like_superfamily"/>
</dbReference>
<dbReference type="PRINTS" id="PR00344">
    <property type="entry name" value="BCTRLSENSOR"/>
</dbReference>
<dbReference type="PANTHER" id="PTHR43047:SF66">
    <property type="entry name" value="HISKA"/>
    <property type="match status" value="1"/>
</dbReference>
<dbReference type="Pfam" id="PF00512">
    <property type="entry name" value="HisKA"/>
    <property type="match status" value="1"/>
</dbReference>
<dbReference type="SUPFAM" id="SSF52172">
    <property type="entry name" value="CheY-like"/>
    <property type="match status" value="1"/>
</dbReference>
<dbReference type="FunFam" id="3.30.565.10:FF:000010">
    <property type="entry name" value="Sensor histidine kinase RcsC"/>
    <property type="match status" value="1"/>
</dbReference>
<evidence type="ECO:0000256" key="6">
    <source>
        <dbReference type="ARBA" id="ARBA00022679"/>
    </source>
</evidence>
<keyword evidence="5 11" id="KW-0597">Phosphoprotein</keyword>
<feature type="coiled-coil region" evidence="12">
    <location>
        <begin position="383"/>
        <end position="413"/>
    </location>
</feature>
<evidence type="ECO:0000256" key="8">
    <source>
        <dbReference type="ARBA" id="ARBA00023012"/>
    </source>
</evidence>
<evidence type="ECO:0000256" key="11">
    <source>
        <dbReference type="PROSITE-ProRule" id="PRU00169"/>
    </source>
</evidence>
<dbReference type="GO" id="GO:0009927">
    <property type="term" value="F:histidine phosphotransfer kinase activity"/>
    <property type="evidence" value="ECO:0007669"/>
    <property type="project" value="TreeGrafter"/>
</dbReference>
<dbReference type="InterPro" id="IPR004358">
    <property type="entry name" value="Sig_transdc_His_kin-like_C"/>
</dbReference>
<dbReference type="InterPro" id="IPR001789">
    <property type="entry name" value="Sig_transdc_resp-reg_receiver"/>
</dbReference>
<keyword evidence="8" id="KW-0902">Two-component regulatory system</keyword>
<sequence>MPGDNLRNLLDSLSETSIYVIEEKSHRLLYCNRRCRETGRGRAVLGAKCHEIWPELCGNCPVKAMSGGESSHIVCYDPLLKTTMDVTADRINWDGDIPAVVITSTPHTPNFEEKQWIQNIEQMYAQSLVTIFDECIIANLTTDYYVNCQKDVMWTDIPEQGNFGAENYNYAKKVVHPDDLELFHENFSREAMLRLFGEGKKQISRRMRRLTAEGNYHMVEFTAARVDKLGEKECWCILVFRDIQEEFLQEQQRNLEISQLATAAGFAYQMLISVNLTKKTYHMLEYERYSVARPGDEGDFDELIESEAAGVHPDHREKFLEKFSYFSLVSAFAQGKRIVSMEVPHMGEDGSCHWYFTQVVRVDSPYTDDLVEVTLSRNIDWERRIQQETLEKERRAKQLLEDALQKAEKASQAKSDFLSRMSHDIRTPLNAIVGMTELAQLHLEETERLKDYFTKIQSSGAHLLGLINEVLDVSKIESGTVELEEREFDLKSLVEEVSEIVRISLERKNQTFFAEVEEGTHTQVAGDARRLRQVLVNILENASKYTDEGGRVSLLVREERKEEQRAGTYRFLIRDNGIGMKPEYLEHIFEPFSRAEDSRTSKVTGTGLGMTIVKNIVSMMDGTIEVESEYGKGSEFLVTLCMTKCYGRVSVPSEEKMEDISGFTNLRVLLAEDNELNRQIAVEMLELLGVQAEVVEDGKQAVEAVLTHAPLYYDIVFMDIQMPVKNGYEAAREIRSSGMERISELPIYAMTADAFSEDVKSARLAGMNGHLAKPISIEQLKKALVSCCIWKKKNQWEDIGLR</sequence>
<evidence type="ECO:0000256" key="3">
    <source>
        <dbReference type="ARBA" id="ARBA00012438"/>
    </source>
</evidence>
<evidence type="ECO:0000256" key="2">
    <source>
        <dbReference type="ARBA" id="ARBA00006402"/>
    </source>
</evidence>
<proteinExistence type="inferred from homology"/>
<dbReference type="GO" id="GO:0000155">
    <property type="term" value="F:phosphorelay sensor kinase activity"/>
    <property type="evidence" value="ECO:0007669"/>
    <property type="project" value="InterPro"/>
</dbReference>